<sequence length="63" mass="7037">MSTASSSVFAPEVRGEIVVLDSCVLSCQWTEDYDLLSHRLDAGEGEEPEEEFEAQFDPLNELD</sequence>
<comment type="caution">
    <text evidence="1">The sequence shown here is derived from an EMBL/GenBank/DDBJ whole genome shotgun (WGS) entry which is preliminary data.</text>
</comment>
<accession>A0ACC0W273</accession>
<evidence type="ECO:0000313" key="2">
    <source>
        <dbReference type="Proteomes" id="UP001163321"/>
    </source>
</evidence>
<gene>
    <name evidence="1" type="ORF">PsorP6_005141</name>
</gene>
<name>A0ACC0W273_9STRA</name>
<keyword evidence="2" id="KW-1185">Reference proteome</keyword>
<protein>
    <submittedName>
        <fullName evidence="1">Uncharacterized protein</fullName>
    </submittedName>
</protein>
<dbReference type="EMBL" id="CM047583">
    <property type="protein sequence ID" value="KAI9912632.1"/>
    <property type="molecule type" value="Genomic_DNA"/>
</dbReference>
<proteinExistence type="predicted"/>
<evidence type="ECO:0000313" key="1">
    <source>
        <dbReference type="EMBL" id="KAI9912632.1"/>
    </source>
</evidence>
<dbReference type="Proteomes" id="UP001163321">
    <property type="component" value="Chromosome 4"/>
</dbReference>
<reference evidence="1 2" key="1">
    <citation type="journal article" date="2022" name="bioRxiv">
        <title>The genome of the oomycete Peronosclerospora sorghi, a cosmopolitan pathogen of maize and sorghum, is inflated with dispersed pseudogenes.</title>
        <authorList>
            <person name="Fletcher K."/>
            <person name="Martin F."/>
            <person name="Isakeit T."/>
            <person name="Cavanaugh K."/>
            <person name="Magill C."/>
            <person name="Michelmore R."/>
        </authorList>
    </citation>
    <scope>NUCLEOTIDE SEQUENCE [LARGE SCALE GENOMIC DNA]</scope>
    <source>
        <strain evidence="1">P6</strain>
    </source>
</reference>
<organism evidence="1 2">
    <name type="scientific">Peronosclerospora sorghi</name>
    <dbReference type="NCBI Taxonomy" id="230839"/>
    <lineage>
        <taxon>Eukaryota</taxon>
        <taxon>Sar</taxon>
        <taxon>Stramenopiles</taxon>
        <taxon>Oomycota</taxon>
        <taxon>Peronosporomycetes</taxon>
        <taxon>Peronosporales</taxon>
        <taxon>Peronosporaceae</taxon>
        <taxon>Peronosclerospora</taxon>
    </lineage>
</organism>